<evidence type="ECO:0000256" key="8">
    <source>
        <dbReference type="SAM" id="MobiDB-lite"/>
    </source>
</evidence>
<gene>
    <name evidence="9" type="ORF">B0T16DRAFT_99812</name>
</gene>
<feature type="region of interest" description="Disordered" evidence="8">
    <location>
        <begin position="36"/>
        <end position="58"/>
    </location>
</feature>
<dbReference type="GO" id="GO:0006508">
    <property type="term" value="P:proteolysis"/>
    <property type="evidence" value="ECO:0007669"/>
    <property type="project" value="UniProtKB-KW"/>
</dbReference>
<evidence type="ECO:0000256" key="3">
    <source>
        <dbReference type="ARBA" id="ARBA00022670"/>
    </source>
</evidence>
<dbReference type="EMBL" id="JAULSV010000002">
    <property type="protein sequence ID" value="KAK0652281.1"/>
    <property type="molecule type" value="Genomic_DNA"/>
</dbReference>
<keyword evidence="3 7" id="KW-0645">Protease</keyword>
<dbReference type="PANTHER" id="PTHR11802">
    <property type="entry name" value="SERINE PROTEASE FAMILY S10 SERINE CARBOXYPEPTIDASE"/>
    <property type="match status" value="1"/>
</dbReference>
<dbReference type="InterPro" id="IPR001563">
    <property type="entry name" value="Peptidase_S10"/>
</dbReference>
<dbReference type="PROSITE" id="PS00560">
    <property type="entry name" value="CARBOXYPEPT_SER_HIS"/>
    <property type="match status" value="1"/>
</dbReference>
<dbReference type="Gene3D" id="3.40.50.1820">
    <property type="entry name" value="alpha/beta hydrolase"/>
    <property type="match status" value="1"/>
</dbReference>
<evidence type="ECO:0000256" key="2">
    <source>
        <dbReference type="ARBA" id="ARBA00022645"/>
    </source>
</evidence>
<dbReference type="EC" id="3.4.16.-" evidence="7"/>
<dbReference type="PANTHER" id="PTHR11802:SF479">
    <property type="entry name" value="CARBOXYPEPTIDASE"/>
    <property type="match status" value="1"/>
</dbReference>
<keyword evidence="2 7" id="KW-0121">Carboxypeptidase</keyword>
<comment type="similarity">
    <text evidence="1 7">Belongs to the peptidase S10 family.</text>
</comment>
<dbReference type="Proteomes" id="UP001174936">
    <property type="component" value="Unassembled WGS sequence"/>
</dbReference>
<sequence>MRLVTAITSALLISVSAAASGFDVERARGRLRELTSKQRTKPNFESNEKATKGSASGPQFLNANTTKFAVNGSGIPEVDFDIGESYAGSLPISTNPDEQGNLFFWFFPSKNPAASKEIVIWLNGGPGCSSLAGLLQENGPFTWQYGTYKPVENPWGWNTLTNMIWVEQPVGTGFSTGPITANNEEDVAAQFNGFWRSFVDTFGLHDYKVYVTGESYAGRYCPYISSAMLDANDTTYFDLAGMMIYDPSINNMGVQSVIPLVQFVDYWGGLFPFNDTFRANLHAHDKSCGFSAYVEEYLVYPPKGPQPSEDNLPGAFDADCYDIFTDVIEATISLNPCFSFYHVATTCPLAWDVLGFPGSTLFTPEGAEVYFDRTDVKNAIHAPKDIHWSQCAERYVFANMDSSEDSISAVLPHVIEATQNVIISHGALDMILLANGTLLGIQNMTWGGKLGFRNRPTQPFYVPASNIWTSPMSLAAEGVFGTVISERGLTYVGVSLAGHMVPQFAPSAAYRQLEFLLGRVDCLNCTVPFTTDRPVSPQSKQPMGNGTAPQGWSGKGADYLRRIRGRGGIGA</sequence>
<feature type="compositionally biased region" description="Polar residues" evidence="8">
    <location>
        <begin position="536"/>
        <end position="550"/>
    </location>
</feature>
<dbReference type="FunFam" id="3.40.50.1820:FF:000118">
    <property type="entry name" value="Carboxypeptidase"/>
    <property type="match status" value="1"/>
</dbReference>
<feature type="chain" id="PRO_5041489008" description="Carboxypeptidase" evidence="7">
    <location>
        <begin position="22"/>
        <end position="571"/>
    </location>
</feature>
<reference evidence="9" key="1">
    <citation type="submission" date="2023-06" db="EMBL/GenBank/DDBJ databases">
        <title>Genome-scale phylogeny and comparative genomics of the fungal order Sordariales.</title>
        <authorList>
            <consortium name="Lawrence Berkeley National Laboratory"/>
            <person name="Hensen N."/>
            <person name="Bonometti L."/>
            <person name="Westerberg I."/>
            <person name="Brannstrom I.O."/>
            <person name="Guillou S."/>
            <person name="Cros-Aarteil S."/>
            <person name="Calhoun S."/>
            <person name="Haridas S."/>
            <person name="Kuo A."/>
            <person name="Mondo S."/>
            <person name="Pangilinan J."/>
            <person name="Riley R."/>
            <person name="Labutti K."/>
            <person name="Andreopoulos B."/>
            <person name="Lipzen A."/>
            <person name="Chen C."/>
            <person name="Yanf M."/>
            <person name="Daum C."/>
            <person name="Ng V."/>
            <person name="Clum A."/>
            <person name="Steindorff A."/>
            <person name="Ohm R."/>
            <person name="Martin F."/>
            <person name="Silar P."/>
            <person name="Natvig D."/>
            <person name="Lalanne C."/>
            <person name="Gautier V."/>
            <person name="Ament-Velasquez S.L."/>
            <person name="Kruys A."/>
            <person name="Hutchinson M.I."/>
            <person name="Powell A.J."/>
            <person name="Barry K."/>
            <person name="Miller A.N."/>
            <person name="Grigoriev I.V."/>
            <person name="Debuchy R."/>
            <person name="Gladieux P."/>
            <person name="Thoren M.H."/>
            <person name="Johannesson H."/>
        </authorList>
    </citation>
    <scope>NUCLEOTIDE SEQUENCE</scope>
    <source>
        <strain evidence="9">SMH2532-1</strain>
    </source>
</reference>
<proteinExistence type="inferred from homology"/>
<dbReference type="AlphaFoldDB" id="A0AA40CUT8"/>
<dbReference type="Pfam" id="PF00450">
    <property type="entry name" value="Peptidase_S10"/>
    <property type="match status" value="1"/>
</dbReference>
<dbReference type="PROSITE" id="PS00131">
    <property type="entry name" value="CARBOXYPEPT_SER_SER"/>
    <property type="match status" value="1"/>
</dbReference>
<evidence type="ECO:0000256" key="6">
    <source>
        <dbReference type="ARBA" id="ARBA00023180"/>
    </source>
</evidence>
<evidence type="ECO:0000256" key="1">
    <source>
        <dbReference type="ARBA" id="ARBA00009431"/>
    </source>
</evidence>
<evidence type="ECO:0000313" key="10">
    <source>
        <dbReference type="Proteomes" id="UP001174936"/>
    </source>
</evidence>
<comment type="caution">
    <text evidence="9">The sequence shown here is derived from an EMBL/GenBank/DDBJ whole genome shotgun (WGS) entry which is preliminary data.</text>
</comment>
<dbReference type="PRINTS" id="PR00724">
    <property type="entry name" value="CRBOXYPTASEC"/>
</dbReference>
<keyword evidence="5 7" id="KW-0378">Hydrolase</keyword>
<dbReference type="GO" id="GO:0004185">
    <property type="term" value="F:serine-type carboxypeptidase activity"/>
    <property type="evidence" value="ECO:0007669"/>
    <property type="project" value="UniProtKB-UniRule"/>
</dbReference>
<evidence type="ECO:0000256" key="4">
    <source>
        <dbReference type="ARBA" id="ARBA00022729"/>
    </source>
</evidence>
<evidence type="ECO:0000256" key="5">
    <source>
        <dbReference type="ARBA" id="ARBA00022801"/>
    </source>
</evidence>
<dbReference type="InterPro" id="IPR029058">
    <property type="entry name" value="AB_hydrolase_fold"/>
</dbReference>
<protein>
    <recommendedName>
        <fullName evidence="7">Carboxypeptidase</fullName>
        <ecNumber evidence="7">3.4.16.-</ecNumber>
    </recommendedName>
</protein>
<evidence type="ECO:0000313" key="9">
    <source>
        <dbReference type="EMBL" id="KAK0652281.1"/>
    </source>
</evidence>
<dbReference type="InterPro" id="IPR033124">
    <property type="entry name" value="Ser_caboxypep_his_AS"/>
</dbReference>
<dbReference type="InterPro" id="IPR018202">
    <property type="entry name" value="Ser_caboxypep_ser_AS"/>
</dbReference>
<name>A0AA40CUT8_9PEZI</name>
<keyword evidence="10" id="KW-1185">Reference proteome</keyword>
<keyword evidence="4 7" id="KW-0732">Signal</keyword>
<organism evidence="9 10">
    <name type="scientific">Cercophora newfieldiana</name>
    <dbReference type="NCBI Taxonomy" id="92897"/>
    <lineage>
        <taxon>Eukaryota</taxon>
        <taxon>Fungi</taxon>
        <taxon>Dikarya</taxon>
        <taxon>Ascomycota</taxon>
        <taxon>Pezizomycotina</taxon>
        <taxon>Sordariomycetes</taxon>
        <taxon>Sordariomycetidae</taxon>
        <taxon>Sordariales</taxon>
        <taxon>Lasiosphaeriaceae</taxon>
        <taxon>Cercophora</taxon>
    </lineage>
</organism>
<keyword evidence="6" id="KW-0325">Glycoprotein</keyword>
<feature type="signal peptide" evidence="7">
    <location>
        <begin position="1"/>
        <end position="21"/>
    </location>
</feature>
<feature type="region of interest" description="Disordered" evidence="8">
    <location>
        <begin position="533"/>
        <end position="556"/>
    </location>
</feature>
<accession>A0AA40CUT8</accession>
<dbReference type="SUPFAM" id="SSF53474">
    <property type="entry name" value="alpha/beta-Hydrolases"/>
    <property type="match status" value="1"/>
</dbReference>
<evidence type="ECO:0000256" key="7">
    <source>
        <dbReference type="RuleBase" id="RU361156"/>
    </source>
</evidence>